<dbReference type="EMBL" id="CM042883">
    <property type="protein sequence ID" value="KAI4378235.1"/>
    <property type="molecule type" value="Genomic_DNA"/>
</dbReference>
<sequence length="103" mass="11415">MTRIRGQETNQSSPTIPFPQIQSQLSETDFYTKYSPEESQGRGSGDPDFFTDEVLATREKERQTARAGASPSRSSACDVNDSRGPRRIGYNNVRPQNSEGLTA</sequence>
<evidence type="ECO:0000313" key="1">
    <source>
        <dbReference type="EMBL" id="KAI4378235.1"/>
    </source>
</evidence>
<comment type="caution">
    <text evidence="1">The sequence shown here is derived from an EMBL/GenBank/DDBJ whole genome shotgun (WGS) entry which is preliminary data.</text>
</comment>
<gene>
    <name evidence="1" type="ORF">MLD38_015744</name>
</gene>
<protein>
    <submittedName>
        <fullName evidence="1">Uncharacterized protein</fullName>
    </submittedName>
</protein>
<organism evidence="1 2">
    <name type="scientific">Melastoma candidum</name>
    <dbReference type="NCBI Taxonomy" id="119954"/>
    <lineage>
        <taxon>Eukaryota</taxon>
        <taxon>Viridiplantae</taxon>
        <taxon>Streptophyta</taxon>
        <taxon>Embryophyta</taxon>
        <taxon>Tracheophyta</taxon>
        <taxon>Spermatophyta</taxon>
        <taxon>Magnoliopsida</taxon>
        <taxon>eudicotyledons</taxon>
        <taxon>Gunneridae</taxon>
        <taxon>Pentapetalae</taxon>
        <taxon>rosids</taxon>
        <taxon>malvids</taxon>
        <taxon>Myrtales</taxon>
        <taxon>Melastomataceae</taxon>
        <taxon>Melastomatoideae</taxon>
        <taxon>Melastomateae</taxon>
        <taxon>Melastoma</taxon>
    </lineage>
</organism>
<dbReference type="Proteomes" id="UP001057402">
    <property type="component" value="Chromosome 4"/>
</dbReference>
<evidence type="ECO:0000313" key="2">
    <source>
        <dbReference type="Proteomes" id="UP001057402"/>
    </source>
</evidence>
<name>A0ACB9RH66_9MYRT</name>
<accession>A0ACB9RH66</accession>
<reference evidence="2" key="1">
    <citation type="journal article" date="2023" name="Front. Plant Sci.">
        <title>Chromosomal-level genome assembly of Melastoma candidum provides insights into trichome evolution.</title>
        <authorList>
            <person name="Zhong Y."/>
            <person name="Wu W."/>
            <person name="Sun C."/>
            <person name="Zou P."/>
            <person name="Liu Y."/>
            <person name="Dai S."/>
            <person name="Zhou R."/>
        </authorList>
    </citation>
    <scope>NUCLEOTIDE SEQUENCE [LARGE SCALE GENOMIC DNA]</scope>
</reference>
<proteinExistence type="predicted"/>
<keyword evidence="2" id="KW-1185">Reference proteome</keyword>